<evidence type="ECO:0000313" key="5">
    <source>
        <dbReference type="Proteomes" id="UP000009046"/>
    </source>
</evidence>
<dbReference type="EMBL" id="DS235289">
    <property type="protein sequence ID" value="EEB14462.1"/>
    <property type="molecule type" value="Genomic_DNA"/>
</dbReference>
<feature type="repeat" description="WD" evidence="1">
    <location>
        <begin position="320"/>
        <end position="346"/>
    </location>
</feature>
<feature type="compositionally biased region" description="Basic and acidic residues" evidence="2">
    <location>
        <begin position="7"/>
        <end position="20"/>
    </location>
</feature>
<dbReference type="Gene3D" id="2.130.10.10">
    <property type="entry name" value="YVTN repeat-like/Quinoprotein amine dehydrogenase"/>
    <property type="match status" value="2"/>
</dbReference>
<dbReference type="eggNOG" id="ENOG502S550">
    <property type="taxonomic scope" value="Eukaryota"/>
</dbReference>
<reference evidence="4" key="3">
    <citation type="submission" date="2020-05" db="UniProtKB">
        <authorList>
            <consortium name="EnsemblMetazoa"/>
        </authorList>
    </citation>
    <scope>IDENTIFICATION</scope>
    <source>
        <strain evidence="4">USDA</strain>
    </source>
</reference>
<organism>
    <name type="scientific">Pediculus humanus subsp. corporis</name>
    <name type="common">Body louse</name>
    <dbReference type="NCBI Taxonomy" id="121224"/>
    <lineage>
        <taxon>Eukaryota</taxon>
        <taxon>Metazoa</taxon>
        <taxon>Ecdysozoa</taxon>
        <taxon>Arthropoda</taxon>
        <taxon>Hexapoda</taxon>
        <taxon>Insecta</taxon>
        <taxon>Pterygota</taxon>
        <taxon>Neoptera</taxon>
        <taxon>Paraneoptera</taxon>
        <taxon>Psocodea</taxon>
        <taxon>Troctomorpha</taxon>
        <taxon>Phthiraptera</taxon>
        <taxon>Anoplura</taxon>
        <taxon>Pediculidae</taxon>
        <taxon>Pediculus</taxon>
    </lineage>
</organism>
<dbReference type="STRING" id="121224.E0VM56"/>
<keyword evidence="1" id="KW-0853">WD repeat</keyword>
<dbReference type="InterPro" id="IPR036322">
    <property type="entry name" value="WD40_repeat_dom_sf"/>
</dbReference>
<protein>
    <submittedName>
        <fullName evidence="3 4">Uncharacterized protein</fullName>
    </submittedName>
</protein>
<name>E0VM56_PEDHC</name>
<dbReference type="InterPro" id="IPR001680">
    <property type="entry name" value="WD40_rpt"/>
</dbReference>
<dbReference type="PANTHER" id="PTHR47822:SF3">
    <property type="entry name" value="ANAPHASE-PROMOTING COMPLEX SUBUNIT 4-LIKE WD40 DOMAIN-CONTAINING PROTEIN"/>
    <property type="match status" value="1"/>
</dbReference>
<dbReference type="InterPro" id="IPR015943">
    <property type="entry name" value="WD40/YVTN_repeat-like_dom_sf"/>
</dbReference>
<dbReference type="Proteomes" id="UP000009046">
    <property type="component" value="Unassembled WGS sequence"/>
</dbReference>
<dbReference type="SMART" id="SM00320">
    <property type="entry name" value="WD40"/>
    <property type="match status" value="2"/>
</dbReference>
<dbReference type="Pfam" id="PF00400">
    <property type="entry name" value="WD40"/>
    <property type="match status" value="2"/>
</dbReference>
<evidence type="ECO:0000313" key="3">
    <source>
        <dbReference type="EMBL" id="EEB14462.1"/>
    </source>
</evidence>
<dbReference type="VEuPathDB" id="VectorBase:PHUM300870"/>
<dbReference type="PANTHER" id="PTHR47822">
    <property type="entry name" value="CARBOHYDRATE BINDING DOMAIN CONTAINING PROTEIN"/>
    <property type="match status" value="1"/>
</dbReference>
<dbReference type="KEGG" id="phu:Phum_PHUM300870"/>
<sequence>MNNDFENEIKKVKENKKATESEGYEDEGEAMENSFEGSGIEESLSAEYCLPSITLSFKSNIGDTQAESSGEKTVVDGGSTYDEKIKLTLKEKWMNLTGRKPKNIPIIRRPREKIEFFGDTRPAQIEKERNKKWMKLIADSAYKQNQINYGTVFSEKRVPYELGGLWSVALHPNLENLTTGFQFGGVQVRDFTTFEKIWSLKTLESVDILPIRTIKHLPADYNKLYLAGACGIIQIFDLRTGLSVDSSENIETQINDIDFSSNLNYLASGGKNGSVCIFDSLTLKVVSKKIKPEISSPKATISTIDYPPLQIFAIKCHPKEESIFLTGGWDRFIRVWDVRVPDSIFNIPGPFICGQGLDIHDNTILTGSWVCENSVQLWDFSSRKLIKNVPIQTTATKYDGEFIYVAKFFKNATNGHISDPDLIVVGGSGYNEVNVLKSSTGTVLASYPSYKTVFCLDSQGGFVLYGGKESLMETAGRAESIAARPRPTQNPVA</sequence>
<dbReference type="AlphaFoldDB" id="E0VM56"/>
<gene>
    <name evidence="4" type="primary">8229834</name>
    <name evidence="3" type="ORF">Phum_PHUM300870</name>
</gene>
<dbReference type="InParanoid" id="E0VM56"/>
<accession>E0VM56</accession>
<reference evidence="3" key="1">
    <citation type="submission" date="2007-04" db="EMBL/GenBank/DDBJ databases">
        <title>Annotation of Pediculus humanus corporis strain USDA.</title>
        <authorList>
            <person name="Kirkness E."/>
            <person name="Hannick L."/>
            <person name="Hass B."/>
            <person name="Bruggner R."/>
            <person name="Lawson D."/>
            <person name="Bidwell S."/>
            <person name="Joardar V."/>
            <person name="Caler E."/>
            <person name="Walenz B."/>
            <person name="Inman J."/>
            <person name="Schobel S."/>
            <person name="Galinsky K."/>
            <person name="Amedeo P."/>
            <person name="Strausberg R."/>
        </authorList>
    </citation>
    <scope>NUCLEOTIDE SEQUENCE</scope>
    <source>
        <strain evidence="3">USDA</strain>
    </source>
</reference>
<dbReference type="OrthoDB" id="361494at2759"/>
<dbReference type="CTD" id="8229834"/>
<dbReference type="SUPFAM" id="SSF50978">
    <property type="entry name" value="WD40 repeat-like"/>
    <property type="match status" value="1"/>
</dbReference>
<dbReference type="GeneID" id="8229834"/>
<dbReference type="HOGENOM" id="CLU_553556_0_0_1"/>
<evidence type="ECO:0000256" key="1">
    <source>
        <dbReference type="PROSITE-ProRule" id="PRU00221"/>
    </source>
</evidence>
<feature type="region of interest" description="Disordered" evidence="2">
    <location>
        <begin position="1"/>
        <end position="37"/>
    </location>
</feature>
<proteinExistence type="predicted"/>
<reference evidence="3" key="2">
    <citation type="submission" date="2007-04" db="EMBL/GenBank/DDBJ databases">
        <title>The genome of the human body louse.</title>
        <authorList>
            <consortium name="The Human Body Louse Genome Consortium"/>
            <person name="Kirkness E."/>
            <person name="Walenz B."/>
            <person name="Hass B."/>
            <person name="Bruggner R."/>
            <person name="Strausberg R."/>
        </authorList>
    </citation>
    <scope>NUCLEOTIDE SEQUENCE</scope>
    <source>
        <strain evidence="3">USDA</strain>
    </source>
</reference>
<dbReference type="PROSITE" id="PS50082">
    <property type="entry name" value="WD_REPEATS_2"/>
    <property type="match status" value="1"/>
</dbReference>
<evidence type="ECO:0000256" key="2">
    <source>
        <dbReference type="SAM" id="MobiDB-lite"/>
    </source>
</evidence>
<dbReference type="EMBL" id="AAZO01003500">
    <property type="status" value="NOT_ANNOTATED_CDS"/>
    <property type="molecule type" value="Genomic_DNA"/>
</dbReference>
<dbReference type="EnsemblMetazoa" id="PHUM300870-RA">
    <property type="protein sequence ID" value="PHUM300870-PA"/>
    <property type="gene ID" value="PHUM300870"/>
</dbReference>
<dbReference type="RefSeq" id="XP_002427200.1">
    <property type="nucleotide sequence ID" value="XM_002427155.1"/>
</dbReference>
<evidence type="ECO:0000313" key="4">
    <source>
        <dbReference type="EnsemblMetazoa" id="PHUM300870-PA"/>
    </source>
</evidence>
<keyword evidence="5" id="KW-1185">Reference proteome</keyword>